<name>A0ABX7MQ76_9GAMM</name>
<keyword evidence="2" id="KW-1133">Transmembrane helix</keyword>
<dbReference type="PANTHER" id="PTHR43318">
    <property type="entry name" value="UDP-N-ACETYLGLUCOSAMINE 4,6-DEHYDRATASE"/>
    <property type="match status" value="1"/>
</dbReference>
<feature type="transmembrane region" description="Helical" evidence="2">
    <location>
        <begin position="80"/>
        <end position="101"/>
    </location>
</feature>
<organism evidence="4 5">
    <name type="scientific">Marinobacter salinisoli</name>
    <dbReference type="NCBI Taxonomy" id="2769486"/>
    <lineage>
        <taxon>Bacteria</taxon>
        <taxon>Pseudomonadati</taxon>
        <taxon>Pseudomonadota</taxon>
        <taxon>Gammaproteobacteria</taxon>
        <taxon>Pseudomonadales</taxon>
        <taxon>Marinobacteraceae</taxon>
        <taxon>Marinobacter</taxon>
    </lineage>
</organism>
<dbReference type="InterPro" id="IPR051203">
    <property type="entry name" value="Polysaccharide_Synthase-Rel"/>
</dbReference>
<accession>A0ABX7MQ76</accession>
<evidence type="ECO:0000259" key="3">
    <source>
        <dbReference type="Pfam" id="PF02719"/>
    </source>
</evidence>
<sequence>MFNKFLDLSRFHKRLVSVAADVVALFFALWAAFSLRFDQQFWIPDSEQLVVSGLTVVVTIAAFVRLGLYRAVVRYLSDRAFLTVIYGVVISAITLILLGYWLEVLVPRSVPFIYSALAFIFVSGTRMGVRILVNRPRRHNKQFVAIIGAGETGIELARALARGMEYHPAAFITLLKSNHRALINGIPVYDISHIERVIREHSVKRLLLALDQDSGIDRKRLLKRLEPLSIPVQTVPNMSELIAGQARINDIRDLEIEDLLGRDPVKPDNAQVAAGLYGKAVMVTGAGGSIGSELCRQIIRHRPSRLVLFEQSEFSLYAIERELQTLNRLENLGVEIQALLGSVIHRRRCEAIMRSFGIQAVYHAAAYKHVPLVEHNVIEGVQNNVFGTQRVAEAAIECGVERFVLISTDKAVRPTNVMGASKRMAELVLQALAERQSKTVFSMVRFGNVLGSSGSVVPLFRDQIRDGGPVTVTHPDIIRYFMTIPEASQLVLQAGSMGQGGEVFVLDMGEPVKIADLARKMVHLMGLTEKTEEKPDGDIEIVFSGLRPGEKLYEELLIGDDPQGTAHPRIMKAREVSLSWNELERVLDQLMRASQEFDCDKIASLLREAPTGFAPNGDVADLVWCHGAEPEAKPPSVLNLR</sequence>
<evidence type="ECO:0000256" key="1">
    <source>
        <dbReference type="ARBA" id="ARBA00007430"/>
    </source>
</evidence>
<evidence type="ECO:0000313" key="4">
    <source>
        <dbReference type="EMBL" id="QSP94465.1"/>
    </source>
</evidence>
<evidence type="ECO:0000313" key="5">
    <source>
        <dbReference type="Proteomes" id="UP000663555"/>
    </source>
</evidence>
<gene>
    <name evidence="4" type="ORF">LPB19_14990</name>
</gene>
<feature type="transmembrane region" description="Helical" evidence="2">
    <location>
        <begin position="113"/>
        <end position="133"/>
    </location>
</feature>
<keyword evidence="2" id="KW-0472">Membrane</keyword>
<dbReference type="RefSeq" id="WP_206643685.1">
    <property type="nucleotide sequence ID" value="NZ_CP071247.1"/>
</dbReference>
<dbReference type="InterPro" id="IPR036291">
    <property type="entry name" value="NAD(P)-bd_dom_sf"/>
</dbReference>
<proteinExistence type="inferred from homology"/>
<feature type="domain" description="Polysaccharide biosynthesis protein CapD-like" evidence="3">
    <location>
        <begin position="281"/>
        <end position="574"/>
    </location>
</feature>
<keyword evidence="5" id="KW-1185">Reference proteome</keyword>
<dbReference type="SUPFAM" id="SSF53335">
    <property type="entry name" value="S-adenosyl-L-methionine-dependent methyltransferases"/>
    <property type="match status" value="1"/>
</dbReference>
<reference evidence="4 5" key="1">
    <citation type="submission" date="2021-03" db="EMBL/GenBank/DDBJ databases">
        <title>Genome sequencing of Marinobacter sp. LPB0319.</title>
        <authorList>
            <person name="Kim J."/>
        </authorList>
    </citation>
    <scope>NUCLEOTIDE SEQUENCE [LARGE SCALE GENOMIC DNA]</scope>
    <source>
        <strain evidence="4 5">LPB0319</strain>
    </source>
</reference>
<dbReference type="Proteomes" id="UP000663555">
    <property type="component" value="Chromosome"/>
</dbReference>
<feature type="transmembrane region" description="Helical" evidence="2">
    <location>
        <begin position="49"/>
        <end position="68"/>
    </location>
</feature>
<dbReference type="PANTHER" id="PTHR43318:SF1">
    <property type="entry name" value="POLYSACCHARIDE BIOSYNTHESIS PROTEIN EPSC-RELATED"/>
    <property type="match status" value="1"/>
</dbReference>
<dbReference type="CDD" id="cd05237">
    <property type="entry name" value="UDP_invert_4-6DH_SDR_e"/>
    <property type="match status" value="1"/>
</dbReference>
<feature type="transmembrane region" description="Helical" evidence="2">
    <location>
        <begin position="15"/>
        <end position="37"/>
    </location>
</feature>
<dbReference type="InterPro" id="IPR003869">
    <property type="entry name" value="Polysac_CapD-like"/>
</dbReference>
<comment type="similarity">
    <text evidence="1">Belongs to the polysaccharide synthase family.</text>
</comment>
<dbReference type="Pfam" id="PF02719">
    <property type="entry name" value="Polysacc_synt_2"/>
    <property type="match status" value="1"/>
</dbReference>
<evidence type="ECO:0000256" key="2">
    <source>
        <dbReference type="SAM" id="Phobius"/>
    </source>
</evidence>
<dbReference type="SUPFAM" id="SSF51735">
    <property type="entry name" value="NAD(P)-binding Rossmann-fold domains"/>
    <property type="match status" value="1"/>
</dbReference>
<dbReference type="InterPro" id="IPR029063">
    <property type="entry name" value="SAM-dependent_MTases_sf"/>
</dbReference>
<dbReference type="Gene3D" id="3.40.50.720">
    <property type="entry name" value="NAD(P)-binding Rossmann-like Domain"/>
    <property type="match status" value="2"/>
</dbReference>
<protein>
    <submittedName>
        <fullName evidence="4">Polysaccharide biosynthesis protein</fullName>
    </submittedName>
</protein>
<dbReference type="EMBL" id="CP071247">
    <property type="protein sequence ID" value="QSP94465.1"/>
    <property type="molecule type" value="Genomic_DNA"/>
</dbReference>
<keyword evidence="2" id="KW-0812">Transmembrane</keyword>
<dbReference type="Pfam" id="PF13727">
    <property type="entry name" value="CoA_binding_3"/>
    <property type="match status" value="1"/>
</dbReference>